<evidence type="ECO:0000256" key="1">
    <source>
        <dbReference type="SAM" id="MobiDB-lite"/>
    </source>
</evidence>
<dbReference type="InParanoid" id="G7E5S5"/>
<dbReference type="RefSeq" id="XP_014569292.1">
    <property type="nucleotide sequence ID" value="XM_014713806.1"/>
</dbReference>
<organism evidence="2 3">
    <name type="scientific">Mixia osmundae (strain CBS 9802 / IAM 14324 / JCM 22182 / KY 12970)</name>
    <dbReference type="NCBI Taxonomy" id="764103"/>
    <lineage>
        <taxon>Eukaryota</taxon>
        <taxon>Fungi</taxon>
        <taxon>Dikarya</taxon>
        <taxon>Basidiomycota</taxon>
        <taxon>Pucciniomycotina</taxon>
        <taxon>Mixiomycetes</taxon>
        <taxon>Mixiales</taxon>
        <taxon>Mixiaceae</taxon>
        <taxon>Mixia</taxon>
    </lineage>
</organism>
<reference evidence="2 3" key="1">
    <citation type="journal article" date="2011" name="J. Gen. Appl. Microbiol.">
        <title>Draft genome sequencing of the enigmatic basidiomycete Mixia osmundae.</title>
        <authorList>
            <person name="Nishida H."/>
            <person name="Nagatsuka Y."/>
            <person name="Sugiyama J."/>
        </authorList>
    </citation>
    <scope>NUCLEOTIDE SEQUENCE [LARGE SCALE GENOMIC DNA]</scope>
    <source>
        <strain evidence="3">CBS 9802 / IAM 14324 / JCM 22182 / KY 12970</strain>
    </source>
</reference>
<keyword evidence="3" id="KW-1185">Reference proteome</keyword>
<sequence length="243" mass="26958">MRIDTLMSAASLGAASLITGPTPANEVASYCFAIRPYRVTCTGSIRIGSQSYPVSIASRSPTRLFTLKLKPLSEKRKLGCWATGGMPKAPDCDGYMRSQTADMQVWHVNMVRALHSASIEIGDIDMHYDRIYRLVSVCCVNMWTTDVAASWPGRAVRIGDIRHSLMCGPAKDFRDDWARECRATFPTAIESNECTLEPEPEEDDEVPPPPDRPTTPPATMSWEVFGHSGTCTWRKKSVAVQRQ</sequence>
<proteinExistence type="predicted"/>
<dbReference type="Proteomes" id="UP000009131">
    <property type="component" value="Unassembled WGS sequence"/>
</dbReference>
<name>G7E5S5_MIXOS</name>
<dbReference type="HOGENOM" id="CLU_119153_0_0_1"/>
<feature type="compositionally biased region" description="Pro residues" evidence="1">
    <location>
        <begin position="207"/>
        <end position="216"/>
    </location>
</feature>
<gene>
    <name evidence="2" type="primary">Mo04868</name>
    <name evidence="2" type="ORF">E5Q_04868</name>
</gene>
<reference evidence="2 3" key="2">
    <citation type="journal article" date="2012" name="Open Biol.">
        <title>Characteristics of nucleosomes and linker DNA regions on the genome of the basidiomycete Mixia osmundae revealed by mono- and dinucleosome mapping.</title>
        <authorList>
            <person name="Nishida H."/>
            <person name="Kondo S."/>
            <person name="Matsumoto T."/>
            <person name="Suzuki Y."/>
            <person name="Yoshikawa H."/>
            <person name="Taylor T.D."/>
            <person name="Sugiyama J."/>
        </authorList>
    </citation>
    <scope>NUCLEOTIDE SEQUENCE [LARGE SCALE GENOMIC DNA]</scope>
    <source>
        <strain evidence="3">CBS 9802 / IAM 14324 / JCM 22182 / KY 12970</strain>
    </source>
</reference>
<feature type="compositionally biased region" description="Acidic residues" evidence="1">
    <location>
        <begin position="196"/>
        <end position="206"/>
    </location>
</feature>
<evidence type="ECO:0000313" key="2">
    <source>
        <dbReference type="EMBL" id="GAA98185.1"/>
    </source>
</evidence>
<dbReference type="AlphaFoldDB" id="G7E5S5"/>
<feature type="region of interest" description="Disordered" evidence="1">
    <location>
        <begin position="196"/>
        <end position="221"/>
    </location>
</feature>
<protein>
    <submittedName>
        <fullName evidence="2">Uncharacterized protein</fullName>
    </submittedName>
</protein>
<evidence type="ECO:0000313" key="3">
    <source>
        <dbReference type="Proteomes" id="UP000009131"/>
    </source>
</evidence>
<accession>G7E5S5</accession>
<comment type="caution">
    <text evidence="2">The sequence shown here is derived from an EMBL/GenBank/DDBJ whole genome shotgun (WGS) entry which is preliminary data.</text>
</comment>
<dbReference type="EMBL" id="BABT02000150">
    <property type="protein sequence ID" value="GAA98185.1"/>
    <property type="molecule type" value="Genomic_DNA"/>
</dbReference>